<dbReference type="AlphaFoldDB" id="A0A5C6QHG6"/>
<dbReference type="Proteomes" id="UP000321917">
    <property type="component" value="Unassembled WGS sequence"/>
</dbReference>
<comment type="caution">
    <text evidence="9">The sequence shown here is derived from an EMBL/GenBank/DDBJ whole genome shotgun (WGS) entry which is preliminary data.</text>
</comment>
<name>A0A5C6QHG6_9GAMM</name>
<dbReference type="PANTHER" id="PTHR15892:SF2">
    <property type="entry name" value="LARGE RIBOSOMAL SUBUNIT PROTEIN UL30M"/>
    <property type="match status" value="1"/>
</dbReference>
<comment type="similarity">
    <text evidence="1 5 6">Belongs to the universal ribosomal protein uL30 family.</text>
</comment>
<dbReference type="Gene3D" id="3.30.1390.20">
    <property type="entry name" value="Ribosomal protein L30, ferredoxin-like fold domain"/>
    <property type="match status" value="1"/>
</dbReference>
<dbReference type="PANTHER" id="PTHR15892">
    <property type="entry name" value="MITOCHONDRIAL RIBOSOMAL PROTEIN L30"/>
    <property type="match status" value="1"/>
</dbReference>
<protein>
    <recommendedName>
        <fullName evidence="5">Large ribosomal subunit protein uL30</fullName>
    </recommendedName>
</protein>
<evidence type="ECO:0000313" key="8">
    <source>
        <dbReference type="EMBL" id="TWX58241.1"/>
    </source>
</evidence>
<gene>
    <name evidence="5 9" type="primary">rpmD</name>
    <name evidence="8" type="ORF">ESZ26_12125</name>
    <name evidence="9" type="ORF">ESZ27_07330</name>
</gene>
<accession>A0A5C6QHG6</accession>
<evidence type="ECO:0000256" key="3">
    <source>
        <dbReference type="ARBA" id="ARBA00022980"/>
    </source>
</evidence>
<evidence type="ECO:0000256" key="4">
    <source>
        <dbReference type="ARBA" id="ARBA00023274"/>
    </source>
</evidence>
<evidence type="ECO:0000313" key="11">
    <source>
        <dbReference type="Proteomes" id="UP000321917"/>
    </source>
</evidence>
<evidence type="ECO:0000256" key="5">
    <source>
        <dbReference type="HAMAP-Rule" id="MF_01371"/>
    </source>
</evidence>
<evidence type="ECO:0000256" key="1">
    <source>
        <dbReference type="ARBA" id="ARBA00007594"/>
    </source>
</evidence>
<dbReference type="SUPFAM" id="SSF55129">
    <property type="entry name" value="Ribosomal protein L30p/L7e"/>
    <property type="match status" value="1"/>
</dbReference>
<evidence type="ECO:0000256" key="2">
    <source>
        <dbReference type="ARBA" id="ARBA00011838"/>
    </source>
</evidence>
<dbReference type="Pfam" id="PF00327">
    <property type="entry name" value="Ribosomal_L30"/>
    <property type="match status" value="1"/>
</dbReference>
<keyword evidence="3 5" id="KW-0689">Ribosomal protein</keyword>
<sequence length="59" mass="6693">MAKTVKVTQMKSSIGRLPKHRATLRGLGLRRIRHTVELEDTPSVRGMINTVSYMVKVED</sequence>
<dbReference type="GO" id="GO:0006412">
    <property type="term" value="P:translation"/>
    <property type="evidence" value="ECO:0007669"/>
    <property type="project" value="UniProtKB-UniRule"/>
</dbReference>
<evidence type="ECO:0000313" key="9">
    <source>
        <dbReference type="EMBL" id="TWX68414.1"/>
    </source>
</evidence>
<dbReference type="PROSITE" id="PS00634">
    <property type="entry name" value="RIBOSOMAL_L30"/>
    <property type="match status" value="1"/>
</dbReference>
<evidence type="ECO:0000259" key="7">
    <source>
        <dbReference type="Pfam" id="PF00327"/>
    </source>
</evidence>
<dbReference type="Proteomes" id="UP000321525">
    <property type="component" value="Unassembled WGS sequence"/>
</dbReference>
<dbReference type="GO" id="GO:0003735">
    <property type="term" value="F:structural constituent of ribosome"/>
    <property type="evidence" value="ECO:0007669"/>
    <property type="project" value="InterPro"/>
</dbReference>
<keyword evidence="10" id="KW-1185">Reference proteome</keyword>
<dbReference type="OrthoDB" id="9812790at2"/>
<dbReference type="RefSeq" id="WP_070375062.1">
    <property type="nucleotide sequence ID" value="NZ_VOLP01000015.1"/>
</dbReference>
<evidence type="ECO:0000256" key="6">
    <source>
        <dbReference type="RuleBase" id="RU003734"/>
    </source>
</evidence>
<dbReference type="HAMAP" id="MF_01371_B">
    <property type="entry name" value="Ribosomal_uL30_B"/>
    <property type="match status" value="1"/>
</dbReference>
<keyword evidence="4 5" id="KW-0687">Ribonucleoprotein</keyword>
<dbReference type="CDD" id="cd01658">
    <property type="entry name" value="Ribosomal_L30"/>
    <property type="match status" value="1"/>
</dbReference>
<comment type="subunit">
    <text evidence="2 5">Part of the 50S ribosomal subunit.</text>
</comment>
<dbReference type="InterPro" id="IPR016082">
    <property type="entry name" value="Ribosomal_uL30_ferredoxin-like"/>
</dbReference>
<reference evidence="9 11" key="1">
    <citation type="submission" date="2019-07" db="EMBL/GenBank/DDBJ databases">
        <title>Genomes of sea-ice associated Colwellia species.</title>
        <authorList>
            <person name="Bowman J.P."/>
        </authorList>
    </citation>
    <scope>NUCLEOTIDE SEQUENCE [LARGE SCALE GENOMIC DNA]</scope>
    <source>
        <strain evidence="8 10">ACAM 607</strain>
        <strain evidence="9 11">IC036</strain>
    </source>
</reference>
<dbReference type="NCBIfam" id="TIGR01308">
    <property type="entry name" value="rpmD_bact"/>
    <property type="match status" value="1"/>
</dbReference>
<dbReference type="EMBL" id="VOLQ01000010">
    <property type="protein sequence ID" value="TWX68414.1"/>
    <property type="molecule type" value="Genomic_DNA"/>
</dbReference>
<dbReference type="InterPro" id="IPR005996">
    <property type="entry name" value="Ribosomal_uL30_bac-type"/>
</dbReference>
<evidence type="ECO:0000313" key="10">
    <source>
        <dbReference type="Proteomes" id="UP000321525"/>
    </source>
</evidence>
<dbReference type="FunFam" id="3.30.1390.20:FF:000001">
    <property type="entry name" value="50S ribosomal protein L30"/>
    <property type="match status" value="1"/>
</dbReference>
<dbReference type="InterPro" id="IPR036919">
    <property type="entry name" value="Ribo_uL30_ferredoxin-like_sf"/>
</dbReference>
<dbReference type="GO" id="GO:0022625">
    <property type="term" value="C:cytosolic large ribosomal subunit"/>
    <property type="evidence" value="ECO:0007669"/>
    <property type="project" value="TreeGrafter"/>
</dbReference>
<dbReference type="InterPro" id="IPR018038">
    <property type="entry name" value="Ribosomal_uL30_CS"/>
</dbReference>
<feature type="domain" description="Large ribosomal subunit protein uL30-like ferredoxin-like fold" evidence="7">
    <location>
        <begin position="5"/>
        <end position="55"/>
    </location>
</feature>
<proteinExistence type="inferred from homology"/>
<organism evidence="9 11">
    <name type="scientific">Colwellia hornerae</name>
    <dbReference type="NCBI Taxonomy" id="89402"/>
    <lineage>
        <taxon>Bacteria</taxon>
        <taxon>Pseudomonadati</taxon>
        <taxon>Pseudomonadota</taxon>
        <taxon>Gammaproteobacteria</taxon>
        <taxon>Alteromonadales</taxon>
        <taxon>Colwelliaceae</taxon>
        <taxon>Colwellia</taxon>
    </lineage>
</organism>
<dbReference type="EMBL" id="VOLR01000016">
    <property type="protein sequence ID" value="TWX58241.1"/>
    <property type="molecule type" value="Genomic_DNA"/>
</dbReference>
<dbReference type="PIRSF" id="PIRSF002211">
    <property type="entry name" value="Ribosomal_L30_bac-type"/>
    <property type="match status" value="1"/>
</dbReference>